<feature type="region of interest" description="Disordered" evidence="10">
    <location>
        <begin position="394"/>
        <end position="443"/>
    </location>
</feature>
<dbReference type="PANTHER" id="PTHR10445:SF0">
    <property type="entry name" value="GENERAL TRANSCRIPTION FACTOR IIF SUBUNIT 2"/>
    <property type="match status" value="1"/>
</dbReference>
<comment type="subcellular location">
    <subcellularLocation>
        <location evidence="1">Nucleus</location>
    </subcellularLocation>
</comment>
<keyword evidence="13" id="KW-0396">Initiation factor</keyword>
<dbReference type="CDD" id="cd07980">
    <property type="entry name" value="TFIIF_beta"/>
    <property type="match status" value="1"/>
</dbReference>
<keyword evidence="13" id="KW-0648">Protein biosynthesis</keyword>
<dbReference type="STRING" id="5288.A0A5C5G5P1"/>
<evidence type="ECO:0000256" key="9">
    <source>
        <dbReference type="ARBA" id="ARBA00081863"/>
    </source>
</evidence>
<keyword evidence="4" id="KW-0805">Transcription regulation</keyword>
<dbReference type="InterPro" id="IPR040450">
    <property type="entry name" value="TFIIF_beta_HTH"/>
</dbReference>
<protein>
    <recommendedName>
        <fullName evidence="3">Transcription initiation factor IIF subunit beta</fullName>
    </recommendedName>
    <alternativeName>
        <fullName evidence="9">TFIIF medium subunit</fullName>
    </alternativeName>
    <alternativeName>
        <fullName evidence="8">TFIIF-beta</fullName>
    </alternativeName>
</protein>
<dbReference type="InterPro" id="IPR011039">
    <property type="entry name" value="TFIIF_interaction"/>
</dbReference>
<dbReference type="GO" id="GO:0005674">
    <property type="term" value="C:transcription factor TFIIF complex"/>
    <property type="evidence" value="ECO:0007669"/>
    <property type="project" value="InterPro"/>
</dbReference>
<accession>A0A5C5G5P1</accession>
<dbReference type="InterPro" id="IPR003196">
    <property type="entry name" value="TFIIF_beta"/>
</dbReference>
<name>A0A5C5G5P1_9BASI</name>
<feature type="compositionally biased region" description="Gly residues" evidence="10">
    <location>
        <begin position="396"/>
        <end position="420"/>
    </location>
</feature>
<dbReference type="GO" id="GO:0006367">
    <property type="term" value="P:transcription initiation at RNA polymerase II promoter"/>
    <property type="evidence" value="ECO:0007669"/>
    <property type="project" value="InterPro"/>
</dbReference>
<reference evidence="13 14" key="1">
    <citation type="submission" date="2019-03" db="EMBL/GenBank/DDBJ databases">
        <title>Rhodosporidium diobovatum UCD-FST 08-225 genome sequencing, assembly, and annotation.</title>
        <authorList>
            <person name="Fakankun I.U."/>
            <person name="Fristensky B."/>
            <person name="Levin D.B."/>
        </authorList>
    </citation>
    <scope>NUCLEOTIDE SEQUENCE [LARGE SCALE GENOMIC DNA]</scope>
    <source>
        <strain evidence="13 14">UCD-FST 08-225</strain>
    </source>
</reference>
<feature type="compositionally biased region" description="Basic and acidic residues" evidence="10">
    <location>
        <begin position="14"/>
        <end position="35"/>
    </location>
</feature>
<keyword evidence="5" id="KW-0238">DNA-binding</keyword>
<dbReference type="InterPro" id="IPR036388">
    <property type="entry name" value="WH-like_DNA-bd_sf"/>
</dbReference>
<keyword evidence="14" id="KW-1185">Reference proteome</keyword>
<organism evidence="13 14">
    <name type="scientific">Rhodotorula diobovata</name>
    <dbReference type="NCBI Taxonomy" id="5288"/>
    <lineage>
        <taxon>Eukaryota</taxon>
        <taxon>Fungi</taxon>
        <taxon>Dikarya</taxon>
        <taxon>Basidiomycota</taxon>
        <taxon>Pucciniomycotina</taxon>
        <taxon>Microbotryomycetes</taxon>
        <taxon>Sporidiobolales</taxon>
        <taxon>Sporidiobolaceae</taxon>
        <taxon>Rhodotorula</taxon>
    </lineage>
</organism>
<dbReference type="Proteomes" id="UP000311382">
    <property type="component" value="Unassembled WGS sequence"/>
</dbReference>
<dbReference type="FunFam" id="1.10.10.10:FF:000035">
    <property type="entry name" value="General transcription factor IIF subunit 2"/>
    <property type="match status" value="1"/>
</dbReference>
<comment type="caution">
    <text evidence="13">The sequence shown here is derived from an EMBL/GenBank/DDBJ whole genome shotgun (WGS) entry which is preliminary data.</text>
</comment>
<dbReference type="PANTHER" id="PTHR10445">
    <property type="entry name" value="GENERAL TRANSCRIPTION FACTOR IIF SUBUNIT 2"/>
    <property type="match status" value="1"/>
</dbReference>
<evidence type="ECO:0000313" key="14">
    <source>
        <dbReference type="Proteomes" id="UP000311382"/>
    </source>
</evidence>
<comment type="similarity">
    <text evidence="2">Belongs to the TFIIF beta subunit family.</text>
</comment>
<feature type="compositionally biased region" description="Low complexity" evidence="10">
    <location>
        <begin position="286"/>
        <end position="297"/>
    </location>
</feature>
<sequence length="678" mass="73513">MSFPTNKLPEAFEEEHGSLDLGDDSKPSTSGHRDDGDDEDLDLPDQPNNVWLCKVPRFLMEKWMQQQEEGQLLGRVRVYDEKGPDGQPKIALILNDPSSSSSSGGPSSSSRAKPDPKGKRPAAAGAAADGVPTEYKLTMQNTSSKNLYVFGERIEDDVETGEEGARRKRRKTSLVGTVAHECSLTPSIQSADASAAYARILRERQRKAAEPRRTLKMLDVDKAQANRMASGMGTAGLKGRVATFAVRFLPSFLLERRGVSLSLLLHVPSSLCLGELTRRMAGPAQNTTNKAKSATSSSGGGAGQPQRLTRIPKNELLDLLFPLFAQAPYWHLRALNDHVQQPQTYLRETLNEVAILVPKGPYAQMWALRPEYKGEGGAQKAAGAVAGAVAAAAQGSGAGPSHGQAGGSGAGVAGAAGAGGVKPEPDAGDAGLGEEGEEDDDDEDFDLEMVDTLRPHRHRNTVLLIRHGEKKRDGSVGLNEAGRRRAKCLRKVNSPAASISYSGPHNVGLILAESFDPKTKKRRRPFETVQGLAKDLGLTVDVECEVDDAKCVRRKVDAYARAGGKGDVVVCWKHSMLHVIARQLGAKTKPYPDERYDIMWTLRNGRVVKKESERCAGLDPQHKNRHDPDLEIDAAEVELDDDEEEEEDGMAWDEDEEHVIVGGDTVPQWQLGALDELD</sequence>
<dbReference type="GO" id="GO:0003677">
    <property type="term" value="F:DNA binding"/>
    <property type="evidence" value="ECO:0007669"/>
    <property type="project" value="UniProtKB-KW"/>
</dbReference>
<feature type="region of interest" description="Disordered" evidence="10">
    <location>
        <begin position="1"/>
        <end position="49"/>
    </location>
</feature>
<evidence type="ECO:0000256" key="2">
    <source>
        <dbReference type="ARBA" id="ARBA00009543"/>
    </source>
</evidence>
<proteinExistence type="inferred from homology"/>
<evidence type="ECO:0000256" key="4">
    <source>
        <dbReference type="ARBA" id="ARBA00023015"/>
    </source>
</evidence>
<dbReference type="SUPFAM" id="SSF46785">
    <property type="entry name" value="Winged helix' DNA-binding domain"/>
    <property type="match status" value="1"/>
</dbReference>
<gene>
    <name evidence="13" type="ORF">DMC30DRAFT_450491</name>
</gene>
<evidence type="ECO:0000256" key="7">
    <source>
        <dbReference type="ARBA" id="ARBA00023242"/>
    </source>
</evidence>
<dbReference type="Gene3D" id="1.10.10.10">
    <property type="entry name" value="Winged helix-like DNA-binding domain superfamily/Winged helix DNA-binding domain"/>
    <property type="match status" value="1"/>
</dbReference>
<keyword evidence="7" id="KW-0539">Nucleus</keyword>
<feature type="region of interest" description="Disordered" evidence="10">
    <location>
        <begin position="283"/>
        <end position="307"/>
    </location>
</feature>
<feature type="compositionally biased region" description="Acidic residues" evidence="10">
    <location>
        <begin position="432"/>
        <end position="443"/>
    </location>
</feature>
<dbReference type="OrthoDB" id="449280at2759"/>
<evidence type="ECO:0000256" key="6">
    <source>
        <dbReference type="ARBA" id="ARBA00023163"/>
    </source>
</evidence>
<dbReference type="SUPFAM" id="SSF50916">
    <property type="entry name" value="Rap30/74 interaction domains"/>
    <property type="match status" value="1"/>
</dbReference>
<feature type="domain" description="TFIIF beta subunit N-terminal" evidence="12">
    <location>
        <begin position="48"/>
        <end position="187"/>
    </location>
</feature>
<feature type="compositionally biased region" description="Low complexity" evidence="10">
    <location>
        <begin position="97"/>
        <end position="111"/>
    </location>
</feature>
<feature type="region of interest" description="Disordered" evidence="10">
    <location>
        <begin position="84"/>
        <end position="129"/>
    </location>
</feature>
<evidence type="ECO:0000256" key="1">
    <source>
        <dbReference type="ARBA" id="ARBA00004123"/>
    </source>
</evidence>
<evidence type="ECO:0000256" key="8">
    <source>
        <dbReference type="ARBA" id="ARBA00081473"/>
    </source>
</evidence>
<evidence type="ECO:0000259" key="12">
    <source>
        <dbReference type="Pfam" id="PF17683"/>
    </source>
</evidence>
<evidence type="ECO:0000256" key="10">
    <source>
        <dbReference type="SAM" id="MobiDB-lite"/>
    </source>
</evidence>
<dbReference type="InterPro" id="IPR040504">
    <property type="entry name" value="TFIIF_beta_N"/>
</dbReference>
<evidence type="ECO:0000256" key="3">
    <source>
        <dbReference type="ARBA" id="ARBA00021453"/>
    </source>
</evidence>
<dbReference type="AlphaFoldDB" id="A0A5C5G5P1"/>
<dbReference type="GO" id="GO:0003743">
    <property type="term" value="F:translation initiation factor activity"/>
    <property type="evidence" value="ECO:0007669"/>
    <property type="project" value="UniProtKB-KW"/>
</dbReference>
<dbReference type="Pfam" id="PF17683">
    <property type="entry name" value="TFIIF_beta_N"/>
    <property type="match status" value="1"/>
</dbReference>
<evidence type="ECO:0000259" key="11">
    <source>
        <dbReference type="Pfam" id="PF02270"/>
    </source>
</evidence>
<dbReference type="InterPro" id="IPR036390">
    <property type="entry name" value="WH_DNA-bd_sf"/>
</dbReference>
<dbReference type="EMBL" id="SOZI01000007">
    <property type="protein sequence ID" value="TNY23829.1"/>
    <property type="molecule type" value="Genomic_DNA"/>
</dbReference>
<feature type="domain" description="TFIIF beta subunit HTH" evidence="11">
    <location>
        <begin position="309"/>
        <end position="373"/>
    </location>
</feature>
<dbReference type="Pfam" id="PF02270">
    <property type="entry name" value="TFIIF_beta"/>
    <property type="match status" value="1"/>
</dbReference>
<evidence type="ECO:0000313" key="13">
    <source>
        <dbReference type="EMBL" id="TNY23829.1"/>
    </source>
</evidence>
<evidence type="ECO:0000256" key="5">
    <source>
        <dbReference type="ARBA" id="ARBA00023125"/>
    </source>
</evidence>
<keyword evidence="6" id="KW-0804">Transcription</keyword>